<dbReference type="InterPro" id="IPR009045">
    <property type="entry name" value="Zn_M74/Hedgehog-like"/>
</dbReference>
<evidence type="ECO:0000256" key="1">
    <source>
        <dbReference type="SAM" id="Coils"/>
    </source>
</evidence>
<protein>
    <submittedName>
        <fullName evidence="3">Peptidase M15</fullName>
    </submittedName>
</protein>
<accession>A0A368T1B6</accession>
<feature type="coiled-coil region" evidence="1">
    <location>
        <begin position="167"/>
        <end position="233"/>
    </location>
</feature>
<dbReference type="InterPro" id="IPR003709">
    <property type="entry name" value="VanY-like_core_dom"/>
</dbReference>
<dbReference type="InterPro" id="IPR052179">
    <property type="entry name" value="DD-CPase-like"/>
</dbReference>
<dbReference type="Pfam" id="PF02557">
    <property type="entry name" value="VanY"/>
    <property type="match status" value="1"/>
</dbReference>
<comment type="caution">
    <text evidence="3">The sequence shown here is derived from an EMBL/GenBank/DDBJ whole genome shotgun (WGS) entry which is preliminary data.</text>
</comment>
<keyword evidence="4" id="KW-1185">Reference proteome</keyword>
<feature type="domain" description="D-alanyl-D-alanine carboxypeptidase-like core" evidence="2">
    <location>
        <begin position="276"/>
        <end position="384"/>
    </location>
</feature>
<dbReference type="PANTHER" id="PTHR34385:SF1">
    <property type="entry name" value="PEPTIDOGLYCAN L-ALANYL-D-GLUTAMATE ENDOPEPTIDASE CWLK"/>
    <property type="match status" value="1"/>
</dbReference>
<dbReference type="OrthoDB" id="5496837at2"/>
<sequence>MRPRQRPRGSRRIHVPFFRDSPRPVTRVPRSVASAGQGRSRFTVGLTVTLVLSLFAGPGTQVLLAPLTDRAAADVDLDTLKEEAEQAREELEEATDAYTEREEALEEAQEDLVKTLHELQQTELQLSEMRVPLAQLASTLYKQPDVGVMGLMTSDTIDEDLRAESHVVKLSEDQDAMLAEANELREQQTELTTAAQELQSQTQLERVELAGDLEELRQKSEESTERLTSELEERGLSVDAYMAGVECDPNAGQAASGYPNGLLPQNALCELHESGHFLRADAAVDFLMMNEAFTENFGKQICLTSSYRDLANQQRVYVEQPPGNAAVPGTSNHGLGLAVDMCGGVQNQGSPEFNWLEANSRTYGWYHPQWAYSSPFEPWHWEYEAAGGG</sequence>
<organism evidence="3 4">
    <name type="scientific">Marinitenerispora sediminis</name>
    <dbReference type="NCBI Taxonomy" id="1931232"/>
    <lineage>
        <taxon>Bacteria</taxon>
        <taxon>Bacillati</taxon>
        <taxon>Actinomycetota</taxon>
        <taxon>Actinomycetes</taxon>
        <taxon>Streptosporangiales</taxon>
        <taxon>Nocardiopsidaceae</taxon>
        <taxon>Marinitenerispora</taxon>
    </lineage>
</organism>
<evidence type="ECO:0000313" key="3">
    <source>
        <dbReference type="EMBL" id="RCV53953.1"/>
    </source>
</evidence>
<dbReference type="CDD" id="cd14814">
    <property type="entry name" value="Peptidase_M15"/>
    <property type="match status" value="1"/>
</dbReference>
<reference evidence="3 4" key="1">
    <citation type="submission" date="2018-04" db="EMBL/GenBank/DDBJ databases">
        <title>Novel actinobacteria from marine sediment.</title>
        <authorList>
            <person name="Ng Z.Y."/>
            <person name="Tan G.Y.A."/>
        </authorList>
    </citation>
    <scope>NUCLEOTIDE SEQUENCE [LARGE SCALE GENOMIC DNA]</scope>
    <source>
        <strain evidence="3 4">TPS81</strain>
    </source>
</reference>
<gene>
    <name evidence="3" type="ORF">DEF24_19830</name>
</gene>
<dbReference type="SUPFAM" id="SSF55166">
    <property type="entry name" value="Hedgehog/DD-peptidase"/>
    <property type="match status" value="1"/>
</dbReference>
<keyword evidence="1" id="KW-0175">Coiled coil</keyword>
<evidence type="ECO:0000259" key="2">
    <source>
        <dbReference type="Pfam" id="PF02557"/>
    </source>
</evidence>
<dbReference type="Gene3D" id="3.30.1380.10">
    <property type="match status" value="1"/>
</dbReference>
<dbReference type="EMBL" id="QEIN01000178">
    <property type="protein sequence ID" value="RCV53953.1"/>
    <property type="molecule type" value="Genomic_DNA"/>
</dbReference>
<feature type="coiled-coil region" evidence="1">
    <location>
        <begin position="70"/>
        <end position="125"/>
    </location>
</feature>
<dbReference type="PANTHER" id="PTHR34385">
    <property type="entry name" value="D-ALANYL-D-ALANINE CARBOXYPEPTIDASE"/>
    <property type="match status" value="1"/>
</dbReference>
<proteinExistence type="predicted"/>
<evidence type="ECO:0000313" key="4">
    <source>
        <dbReference type="Proteomes" id="UP000253318"/>
    </source>
</evidence>
<dbReference type="Proteomes" id="UP000253318">
    <property type="component" value="Unassembled WGS sequence"/>
</dbReference>
<dbReference type="GO" id="GO:0008233">
    <property type="term" value="F:peptidase activity"/>
    <property type="evidence" value="ECO:0007669"/>
    <property type="project" value="InterPro"/>
</dbReference>
<dbReference type="GO" id="GO:0006508">
    <property type="term" value="P:proteolysis"/>
    <property type="evidence" value="ECO:0007669"/>
    <property type="project" value="InterPro"/>
</dbReference>
<name>A0A368T1B6_9ACTN</name>
<dbReference type="AlphaFoldDB" id="A0A368T1B6"/>